<dbReference type="GO" id="GO:0008270">
    <property type="term" value="F:zinc ion binding"/>
    <property type="evidence" value="ECO:0007669"/>
    <property type="project" value="UniProtKB-UniRule"/>
</dbReference>
<dbReference type="PANTHER" id="PTHR46986:SF1">
    <property type="entry name" value="ENDORIBONUCLEASE YBEY, CHLOROPLASTIC"/>
    <property type="match status" value="1"/>
</dbReference>
<dbReference type="Pfam" id="PF02130">
    <property type="entry name" value="YbeY"/>
    <property type="match status" value="1"/>
</dbReference>
<feature type="binding site" evidence="7">
    <location>
        <position position="115"/>
    </location>
    <ligand>
        <name>Zn(2+)</name>
        <dbReference type="ChEBI" id="CHEBI:29105"/>
        <note>catalytic</note>
    </ligand>
</feature>
<dbReference type="PANTHER" id="PTHR46986">
    <property type="entry name" value="ENDORIBONUCLEASE YBEY, CHLOROPLASTIC"/>
    <property type="match status" value="1"/>
</dbReference>
<evidence type="ECO:0000256" key="6">
    <source>
        <dbReference type="ARBA" id="ARBA00022833"/>
    </source>
</evidence>
<dbReference type="Proteomes" id="UP000315540">
    <property type="component" value="Unassembled WGS sequence"/>
</dbReference>
<dbReference type="InterPro" id="IPR023091">
    <property type="entry name" value="MetalPrtase_cat_dom_sf_prd"/>
</dbReference>
<dbReference type="SUPFAM" id="SSF55486">
    <property type="entry name" value="Metalloproteases ('zincins'), catalytic domain"/>
    <property type="match status" value="1"/>
</dbReference>
<dbReference type="OrthoDB" id="9811984at2"/>
<dbReference type="AlphaFoldDB" id="A0A504JAZ5"/>
<sequence length="139" mass="16412">MINFFSETDFKLIEESNISKWIQLVSDSENKKIGEINFIFCDDEYLLKINQDYLDHDTYTDIISFDNTIGSELNGDIFISIERVKENAVDFSVSFEEELRRVIIHGVLHFCGYKDKSEEESVLMRKKEDEKLLLFHVEQ</sequence>
<keyword evidence="4 7" id="KW-0255">Endonuclease</keyword>
<keyword evidence="5 7" id="KW-0378">Hydrolase</keyword>
<dbReference type="InterPro" id="IPR002036">
    <property type="entry name" value="YbeY"/>
</dbReference>
<feature type="binding site" evidence="7">
    <location>
        <position position="105"/>
    </location>
    <ligand>
        <name>Zn(2+)</name>
        <dbReference type="ChEBI" id="CHEBI:29105"/>
        <note>catalytic</note>
    </ligand>
</feature>
<comment type="caution">
    <text evidence="8">The sequence shown here is derived from an EMBL/GenBank/DDBJ whole genome shotgun (WGS) entry which is preliminary data.</text>
</comment>
<evidence type="ECO:0000313" key="9">
    <source>
        <dbReference type="Proteomes" id="UP000315540"/>
    </source>
</evidence>
<dbReference type="GO" id="GO:0004222">
    <property type="term" value="F:metalloendopeptidase activity"/>
    <property type="evidence" value="ECO:0007669"/>
    <property type="project" value="InterPro"/>
</dbReference>
<keyword evidence="7" id="KW-0698">rRNA processing</keyword>
<evidence type="ECO:0000313" key="8">
    <source>
        <dbReference type="EMBL" id="TPN87844.1"/>
    </source>
</evidence>
<comment type="similarity">
    <text evidence="1 7">Belongs to the endoribonuclease YbeY family.</text>
</comment>
<keyword evidence="6 7" id="KW-0862">Zinc</keyword>
<dbReference type="GO" id="GO:0006364">
    <property type="term" value="P:rRNA processing"/>
    <property type="evidence" value="ECO:0007669"/>
    <property type="project" value="UniProtKB-UniRule"/>
</dbReference>
<evidence type="ECO:0000256" key="3">
    <source>
        <dbReference type="ARBA" id="ARBA00022723"/>
    </source>
</evidence>
<evidence type="ECO:0000256" key="7">
    <source>
        <dbReference type="HAMAP-Rule" id="MF_00009"/>
    </source>
</evidence>
<dbReference type="EMBL" id="VFWZ01000002">
    <property type="protein sequence ID" value="TPN87844.1"/>
    <property type="molecule type" value="Genomic_DNA"/>
</dbReference>
<comment type="function">
    <text evidence="7">Single strand-specific metallo-endoribonuclease involved in late-stage 70S ribosome quality control and in maturation of the 3' terminus of the 16S rRNA.</text>
</comment>
<dbReference type="Gene3D" id="3.40.390.30">
    <property type="entry name" value="Metalloproteases ('zincins'), catalytic domain"/>
    <property type="match status" value="1"/>
</dbReference>
<dbReference type="GO" id="GO:0005737">
    <property type="term" value="C:cytoplasm"/>
    <property type="evidence" value="ECO:0007669"/>
    <property type="project" value="UniProtKB-SubCell"/>
</dbReference>
<dbReference type="RefSeq" id="WP_140592483.1">
    <property type="nucleotide sequence ID" value="NZ_VFWZ01000002.1"/>
</dbReference>
<keyword evidence="9" id="KW-1185">Reference proteome</keyword>
<dbReference type="EC" id="3.1.-.-" evidence="7"/>
<comment type="subcellular location">
    <subcellularLocation>
        <location evidence="7">Cytoplasm</location>
    </subcellularLocation>
</comment>
<feature type="binding site" evidence="7">
    <location>
        <position position="109"/>
    </location>
    <ligand>
        <name>Zn(2+)</name>
        <dbReference type="ChEBI" id="CHEBI:29105"/>
        <note>catalytic</note>
    </ligand>
</feature>
<protein>
    <recommendedName>
        <fullName evidence="7">Endoribonuclease YbeY</fullName>
        <ecNumber evidence="7">3.1.-.-</ecNumber>
    </recommendedName>
</protein>
<name>A0A504JAZ5_9FLAO</name>
<evidence type="ECO:0000256" key="2">
    <source>
        <dbReference type="ARBA" id="ARBA00022722"/>
    </source>
</evidence>
<keyword evidence="7" id="KW-0690">Ribosome biogenesis</keyword>
<evidence type="ECO:0000256" key="1">
    <source>
        <dbReference type="ARBA" id="ARBA00010875"/>
    </source>
</evidence>
<dbReference type="GO" id="GO:0004521">
    <property type="term" value="F:RNA endonuclease activity"/>
    <property type="evidence" value="ECO:0007669"/>
    <property type="project" value="UniProtKB-UniRule"/>
</dbReference>
<accession>A0A504JAZ5</accession>
<dbReference type="HAMAP" id="MF_00009">
    <property type="entry name" value="Endoribonucl_YbeY"/>
    <property type="match status" value="1"/>
</dbReference>
<gene>
    <name evidence="7 8" type="primary">ybeY</name>
    <name evidence="8" type="ORF">FHK87_09735</name>
</gene>
<keyword evidence="3 7" id="KW-0479">Metal-binding</keyword>
<organism evidence="8 9">
    <name type="scientific">Aquimarina algicola</name>
    <dbReference type="NCBI Taxonomy" id="2589995"/>
    <lineage>
        <taxon>Bacteria</taxon>
        <taxon>Pseudomonadati</taxon>
        <taxon>Bacteroidota</taxon>
        <taxon>Flavobacteriia</taxon>
        <taxon>Flavobacteriales</taxon>
        <taxon>Flavobacteriaceae</taxon>
        <taxon>Aquimarina</taxon>
    </lineage>
</organism>
<proteinExistence type="inferred from homology"/>
<reference evidence="8 9" key="1">
    <citation type="submission" date="2019-06" db="EMBL/GenBank/DDBJ databases">
        <authorList>
            <person name="Meng X."/>
        </authorList>
    </citation>
    <scope>NUCLEOTIDE SEQUENCE [LARGE SCALE GENOMIC DNA]</scope>
    <source>
        <strain evidence="8 9">M625</strain>
    </source>
</reference>
<comment type="cofactor">
    <cofactor evidence="7">
        <name>Zn(2+)</name>
        <dbReference type="ChEBI" id="CHEBI:29105"/>
    </cofactor>
    <text evidence="7">Binds 1 zinc ion.</text>
</comment>
<keyword evidence="7" id="KW-0963">Cytoplasm</keyword>
<keyword evidence="2 7" id="KW-0540">Nuclease</keyword>
<evidence type="ECO:0000256" key="4">
    <source>
        <dbReference type="ARBA" id="ARBA00022759"/>
    </source>
</evidence>
<evidence type="ECO:0000256" key="5">
    <source>
        <dbReference type="ARBA" id="ARBA00022801"/>
    </source>
</evidence>
<dbReference type="NCBIfam" id="TIGR00043">
    <property type="entry name" value="rRNA maturation RNase YbeY"/>
    <property type="match status" value="1"/>
</dbReference>